<dbReference type="STRING" id="1166018.FAES_2289"/>
<accession>I0K845</accession>
<protein>
    <submittedName>
        <fullName evidence="2">Uncharacterized protein</fullName>
    </submittedName>
</protein>
<dbReference type="AlphaFoldDB" id="I0K845"/>
<organism evidence="2 3">
    <name type="scientific">Fibrella aestuarina BUZ 2</name>
    <dbReference type="NCBI Taxonomy" id="1166018"/>
    <lineage>
        <taxon>Bacteria</taxon>
        <taxon>Pseudomonadati</taxon>
        <taxon>Bacteroidota</taxon>
        <taxon>Cytophagia</taxon>
        <taxon>Cytophagales</taxon>
        <taxon>Spirosomataceae</taxon>
        <taxon>Fibrella</taxon>
    </lineage>
</organism>
<evidence type="ECO:0000313" key="2">
    <source>
        <dbReference type="EMBL" id="CCH00298.1"/>
    </source>
</evidence>
<dbReference type="Proteomes" id="UP000011058">
    <property type="component" value="Chromosome"/>
</dbReference>
<dbReference type="RefSeq" id="WP_015331397.1">
    <property type="nucleotide sequence ID" value="NC_020054.1"/>
</dbReference>
<evidence type="ECO:0000313" key="3">
    <source>
        <dbReference type="Proteomes" id="UP000011058"/>
    </source>
</evidence>
<dbReference type="HOGENOM" id="CLU_1956340_0_0_10"/>
<feature type="compositionally biased region" description="Acidic residues" evidence="1">
    <location>
        <begin position="108"/>
        <end position="128"/>
    </location>
</feature>
<reference evidence="2 3" key="1">
    <citation type="journal article" date="2012" name="J. Bacteriol.">
        <title>Genome Sequence of Fibrella aestuarina BUZ 2T, a Filamentous Marine Bacterium.</title>
        <authorList>
            <person name="Filippini M."/>
            <person name="Qi W."/>
            <person name="Blom J."/>
            <person name="Goesmann A."/>
            <person name="Smits T.H."/>
            <person name="Bagheri H.C."/>
        </authorList>
    </citation>
    <scope>NUCLEOTIDE SEQUENCE [LARGE SCALE GENOMIC DNA]</scope>
    <source>
        <strain evidence="3">BUZ 2T</strain>
    </source>
</reference>
<dbReference type="OrthoDB" id="9956018at2"/>
<name>I0K845_9BACT</name>
<sequence>MYNLDSNKIDGVLKSLGNAGKNAVAALNAMTNGEFKGSALETDPLGNLGYIVRTLQNAKDQAAINAQFAGKTPEEITAIQEQARADEQAAIQAKFNEQLAEMTKEPEPEPEPDEEGAGSEDDPNQPQN</sequence>
<dbReference type="KEGG" id="fae:FAES_2289"/>
<dbReference type="eggNOG" id="ENOG50348ZP">
    <property type="taxonomic scope" value="Bacteria"/>
</dbReference>
<keyword evidence="3" id="KW-1185">Reference proteome</keyword>
<evidence type="ECO:0000256" key="1">
    <source>
        <dbReference type="SAM" id="MobiDB-lite"/>
    </source>
</evidence>
<gene>
    <name evidence="2" type="ORF">FAES_2289</name>
</gene>
<proteinExistence type="predicted"/>
<dbReference type="EMBL" id="HE796683">
    <property type="protein sequence ID" value="CCH00298.1"/>
    <property type="molecule type" value="Genomic_DNA"/>
</dbReference>
<feature type="region of interest" description="Disordered" evidence="1">
    <location>
        <begin position="94"/>
        <end position="128"/>
    </location>
</feature>